<evidence type="ECO:0000256" key="10">
    <source>
        <dbReference type="PIRSR" id="PIRSR605150-3"/>
    </source>
</evidence>
<feature type="transmembrane region" description="Helical" evidence="11">
    <location>
        <begin position="761"/>
        <end position="786"/>
    </location>
</feature>
<accession>A0ABC8T7Q2</accession>
<feature type="transmembrane region" description="Helical" evidence="11">
    <location>
        <begin position="610"/>
        <end position="630"/>
    </location>
</feature>
<feature type="active site" evidence="8">
    <location>
        <position position="499"/>
    </location>
</feature>
<comment type="subcellular location">
    <subcellularLocation>
        <location evidence="1">Endomembrane system</location>
        <topology evidence="1">Multi-pass membrane protein</topology>
    </subcellularLocation>
</comment>
<keyword evidence="3" id="KW-0808">Transferase</keyword>
<dbReference type="Pfam" id="PF03552">
    <property type="entry name" value="Cellulose_synt"/>
    <property type="match status" value="2"/>
</dbReference>
<evidence type="ECO:0000256" key="7">
    <source>
        <dbReference type="ARBA" id="ARBA00023316"/>
    </source>
</evidence>
<feature type="binding site" evidence="9">
    <location>
        <position position="111"/>
    </location>
    <ligand>
        <name>UDP-alpha-D-glucose</name>
        <dbReference type="ChEBI" id="CHEBI:58885"/>
    </ligand>
</feature>
<keyword evidence="13" id="KW-1185">Reference proteome</keyword>
<feature type="transmembrane region" description="Helical" evidence="11">
    <location>
        <begin position="21"/>
        <end position="38"/>
    </location>
</feature>
<evidence type="ECO:0000313" key="12">
    <source>
        <dbReference type="EMBL" id="CAK9165442.1"/>
    </source>
</evidence>
<evidence type="ECO:0008006" key="14">
    <source>
        <dbReference type="Google" id="ProtNLM"/>
    </source>
</evidence>
<feature type="active site" evidence="8">
    <location>
        <position position="140"/>
    </location>
</feature>
<organism evidence="12 13">
    <name type="scientific">Ilex paraguariensis</name>
    <name type="common">yerba mate</name>
    <dbReference type="NCBI Taxonomy" id="185542"/>
    <lineage>
        <taxon>Eukaryota</taxon>
        <taxon>Viridiplantae</taxon>
        <taxon>Streptophyta</taxon>
        <taxon>Embryophyta</taxon>
        <taxon>Tracheophyta</taxon>
        <taxon>Spermatophyta</taxon>
        <taxon>Magnoliopsida</taxon>
        <taxon>eudicotyledons</taxon>
        <taxon>Gunneridae</taxon>
        <taxon>Pentapetalae</taxon>
        <taxon>asterids</taxon>
        <taxon>campanulids</taxon>
        <taxon>Aquifoliales</taxon>
        <taxon>Aquifoliaceae</taxon>
        <taxon>Ilex</taxon>
    </lineage>
</organism>
<keyword evidence="6 11" id="KW-0472">Membrane</keyword>
<dbReference type="PANTHER" id="PTHR13301">
    <property type="entry name" value="X-BOX TRANSCRIPTION FACTOR-RELATED"/>
    <property type="match status" value="1"/>
</dbReference>
<dbReference type="GO" id="GO:0071555">
    <property type="term" value="P:cell wall organization"/>
    <property type="evidence" value="ECO:0007669"/>
    <property type="project" value="UniProtKB-KW"/>
</dbReference>
<name>A0ABC8T7Q2_9AQUA</name>
<feature type="binding site" evidence="10">
    <location>
        <position position="317"/>
    </location>
    <ligand>
        <name>Mn(2+)</name>
        <dbReference type="ChEBI" id="CHEBI:29035"/>
    </ligand>
</feature>
<feature type="transmembrane region" description="Helical" evidence="11">
    <location>
        <begin position="731"/>
        <end position="749"/>
    </location>
</feature>
<evidence type="ECO:0000256" key="1">
    <source>
        <dbReference type="ARBA" id="ARBA00004127"/>
    </source>
</evidence>
<sequence length="789" mass="89635">MESLPLHHRTVHKWSAIINRSNTLLQCTALIAIIYYRVSSFLYRTDSTLSLPTLPWLLVFASELFLFFLSLLQSAFGWRPVSRTVYPERLPADEELPAVDVFICTADPKKEPPVGVMNTVLSAMALDYPTEKLSVYLSDDGGSSVVLKATREAWGFAKFWVPFCRKYKIKSRCPEAYFAGLGGDDGDNSDFGEERRTIERKYEQFKERLSRAAENGEIEDTSIKSGHPPVVQGVNMGCTKLERITHNSTCFRGPSFPKQHNTSDLLNSLPGRLRSICSTPQIMRDDITDVLDSQQVEMPLLVYVSREKIPSHPHHFKAGALNVLLRVSGIISNAPYILVLDCDMYSNDPTSARQAMCFHLDQSSSQSLAFVQYPQKFHNISTNDIYDASLRSIFMIKWPGMDGLKGPMMSGTGFYIKREALYGTDMQKDKDPFQLKQSFGPSNEFIKWLNTGCKNNGIDREDLLDTRLREAKFLASCTYEKDSQWGQQIGFLYGSVVEDYFTGFILHCRGWTSIYCDPQRPAFLGSATTNLNDMLVQGTRWNSGLLDVCLSRFCPIVYGLSRMSILETMCYAYLSFQPFYCLPVWCLGTIPQLCLLNGIPIYPKVSSPWFVMFSLVFISLLVKYLWDVLYSGGTIQTWWREWRVWMIKSVTAYSYGSLYTVLKLLGLKEASFQPTNKVADEEQFRRYQMGVFDFQTSTMLLAPLVSLLIINMASFTWGIARVIVSSGWREMFGQIFLSCFILIVNYPFIEGMILRKDSGCIPPNVILLSAVFSLIFLCLGSIVLMYTMI</sequence>
<evidence type="ECO:0000256" key="5">
    <source>
        <dbReference type="ARBA" id="ARBA00022989"/>
    </source>
</evidence>
<protein>
    <recommendedName>
        <fullName evidence="14">Cellulose synthase-like protein G2</fullName>
    </recommendedName>
</protein>
<evidence type="ECO:0000256" key="6">
    <source>
        <dbReference type="ARBA" id="ARBA00023136"/>
    </source>
</evidence>
<feature type="transmembrane region" description="Helical" evidence="11">
    <location>
        <begin position="570"/>
        <end position="590"/>
    </location>
</feature>
<proteinExistence type="predicted"/>
<keyword evidence="4 11" id="KW-0812">Transmembrane</keyword>
<reference evidence="12 13" key="1">
    <citation type="submission" date="2024-02" db="EMBL/GenBank/DDBJ databases">
        <authorList>
            <person name="Vignale AGUSTIN F."/>
            <person name="Sosa J E."/>
            <person name="Modenutti C."/>
        </authorList>
    </citation>
    <scope>NUCLEOTIDE SEQUENCE [LARGE SCALE GENOMIC DNA]</scope>
</reference>
<feature type="binding site" evidence="9">
    <location>
        <position position="110"/>
    </location>
    <ligand>
        <name>UDP-alpha-D-glucose</name>
        <dbReference type="ChEBI" id="CHEBI:58885"/>
    </ligand>
</feature>
<keyword evidence="7" id="KW-0961">Cell wall biogenesis/degradation</keyword>
<dbReference type="SUPFAM" id="SSF53448">
    <property type="entry name" value="Nucleotide-diphospho-sugar transferases"/>
    <property type="match status" value="1"/>
</dbReference>
<evidence type="ECO:0000256" key="11">
    <source>
        <dbReference type="SAM" id="Phobius"/>
    </source>
</evidence>
<evidence type="ECO:0000256" key="2">
    <source>
        <dbReference type="ARBA" id="ARBA00022676"/>
    </source>
</evidence>
<dbReference type="AlphaFoldDB" id="A0ABC8T7Q2"/>
<dbReference type="FunFam" id="3.90.550.10:FF:000194">
    <property type="entry name" value="Cellulose synthase-like protein G2 isoform A"/>
    <property type="match status" value="1"/>
</dbReference>
<evidence type="ECO:0000256" key="3">
    <source>
        <dbReference type="ARBA" id="ARBA00022679"/>
    </source>
</evidence>
<evidence type="ECO:0000313" key="13">
    <source>
        <dbReference type="Proteomes" id="UP001642360"/>
    </source>
</evidence>
<evidence type="ECO:0000256" key="4">
    <source>
        <dbReference type="ARBA" id="ARBA00022692"/>
    </source>
</evidence>
<feature type="transmembrane region" description="Helical" evidence="11">
    <location>
        <begin position="642"/>
        <end position="662"/>
    </location>
</feature>
<dbReference type="InterPro" id="IPR029044">
    <property type="entry name" value="Nucleotide-diphossugar_trans"/>
</dbReference>
<keyword evidence="2" id="KW-0328">Glycosyltransferase</keyword>
<feature type="binding site" evidence="10">
    <location>
        <position position="341"/>
    </location>
    <ligand>
        <name>Mn(2+)</name>
        <dbReference type="ChEBI" id="CHEBI:29035"/>
    </ligand>
</feature>
<dbReference type="GO" id="GO:0012505">
    <property type="term" value="C:endomembrane system"/>
    <property type="evidence" value="ECO:0007669"/>
    <property type="project" value="UniProtKB-SubCell"/>
</dbReference>
<dbReference type="Gene3D" id="3.90.550.10">
    <property type="entry name" value="Spore Coat Polysaccharide Biosynthesis Protein SpsA, Chain A"/>
    <property type="match status" value="2"/>
</dbReference>
<feature type="transmembrane region" description="Helical" evidence="11">
    <location>
        <begin position="53"/>
        <end position="72"/>
    </location>
</feature>
<dbReference type="GO" id="GO:0016757">
    <property type="term" value="F:glycosyltransferase activity"/>
    <property type="evidence" value="ECO:0007669"/>
    <property type="project" value="UniProtKB-KW"/>
</dbReference>
<dbReference type="EMBL" id="CAUOFW020004391">
    <property type="protein sequence ID" value="CAK9165442.1"/>
    <property type="molecule type" value="Genomic_DNA"/>
</dbReference>
<dbReference type="InterPro" id="IPR005150">
    <property type="entry name" value="Cellulose_synth"/>
</dbReference>
<gene>
    <name evidence="12" type="ORF">ILEXP_LOCUS34611</name>
</gene>
<evidence type="ECO:0000256" key="9">
    <source>
        <dbReference type="PIRSR" id="PIRSR605150-2"/>
    </source>
</evidence>
<evidence type="ECO:0000256" key="8">
    <source>
        <dbReference type="PIRSR" id="PIRSR605150-1"/>
    </source>
</evidence>
<comment type="caution">
    <text evidence="12">The sequence shown here is derived from an EMBL/GenBank/DDBJ whole genome shotgun (WGS) entry which is preliminary data.</text>
</comment>
<keyword evidence="5 11" id="KW-1133">Transmembrane helix</keyword>
<dbReference type="Proteomes" id="UP001642360">
    <property type="component" value="Unassembled WGS sequence"/>
</dbReference>
<feature type="transmembrane region" description="Helical" evidence="11">
    <location>
        <begin position="699"/>
        <end position="719"/>
    </location>
</feature>
<feature type="binding site" evidence="9">
    <location>
        <position position="140"/>
    </location>
    <ligand>
        <name>UDP-alpha-D-glucose</name>
        <dbReference type="ChEBI" id="CHEBI:58885"/>
    </ligand>
</feature>